<accession>A0A6J6V9J6</accession>
<keyword evidence="5 6" id="KW-0472">Membrane</keyword>
<gene>
    <name evidence="7" type="ORF">UFOPK2754_02924</name>
</gene>
<keyword evidence="2" id="KW-1003">Cell membrane</keyword>
<feature type="transmembrane region" description="Helical" evidence="6">
    <location>
        <begin position="289"/>
        <end position="307"/>
    </location>
</feature>
<comment type="subcellular location">
    <subcellularLocation>
        <location evidence="1">Cell membrane</location>
        <topology evidence="1">Multi-pass membrane protein</topology>
    </subcellularLocation>
</comment>
<keyword evidence="4 6" id="KW-1133">Transmembrane helix</keyword>
<name>A0A6J6V9J6_9ZZZZ</name>
<evidence type="ECO:0000256" key="5">
    <source>
        <dbReference type="ARBA" id="ARBA00023136"/>
    </source>
</evidence>
<feature type="transmembrane region" description="Helical" evidence="6">
    <location>
        <begin position="182"/>
        <end position="202"/>
    </location>
</feature>
<dbReference type="InterPro" id="IPR050833">
    <property type="entry name" value="Poly_Biosynth_Transport"/>
</dbReference>
<feature type="transmembrane region" description="Helical" evidence="6">
    <location>
        <begin position="371"/>
        <end position="394"/>
    </location>
</feature>
<feature type="transmembrane region" description="Helical" evidence="6">
    <location>
        <begin position="428"/>
        <end position="448"/>
    </location>
</feature>
<organism evidence="7">
    <name type="scientific">freshwater metagenome</name>
    <dbReference type="NCBI Taxonomy" id="449393"/>
    <lineage>
        <taxon>unclassified sequences</taxon>
        <taxon>metagenomes</taxon>
        <taxon>ecological metagenomes</taxon>
    </lineage>
</organism>
<dbReference type="PANTHER" id="PTHR30250:SF26">
    <property type="entry name" value="PSMA PROTEIN"/>
    <property type="match status" value="1"/>
</dbReference>
<evidence type="ECO:0000256" key="1">
    <source>
        <dbReference type="ARBA" id="ARBA00004651"/>
    </source>
</evidence>
<feature type="transmembrane region" description="Helical" evidence="6">
    <location>
        <begin position="35"/>
        <end position="62"/>
    </location>
</feature>
<evidence type="ECO:0000256" key="4">
    <source>
        <dbReference type="ARBA" id="ARBA00022989"/>
    </source>
</evidence>
<proteinExistence type="predicted"/>
<dbReference type="EMBL" id="CAEZYR010000159">
    <property type="protein sequence ID" value="CAB4767879.1"/>
    <property type="molecule type" value="Genomic_DNA"/>
</dbReference>
<feature type="transmembrane region" description="Helical" evidence="6">
    <location>
        <begin position="149"/>
        <end position="170"/>
    </location>
</feature>
<feature type="transmembrane region" description="Helical" evidence="6">
    <location>
        <begin position="401"/>
        <end position="422"/>
    </location>
</feature>
<evidence type="ECO:0000256" key="6">
    <source>
        <dbReference type="SAM" id="Phobius"/>
    </source>
</evidence>
<feature type="transmembrane region" description="Helical" evidence="6">
    <location>
        <begin position="336"/>
        <end position="359"/>
    </location>
</feature>
<feature type="transmembrane region" description="Helical" evidence="6">
    <location>
        <begin position="208"/>
        <end position="235"/>
    </location>
</feature>
<sequence>MTTSPAAHQTATVIFDESSSAISRSTRRRVRARRAAFTMAGGSAASLAVGLAIVPLTVGYLGESRFGLLAATIAAAALLEPIDLGIGSALVTLVGSATAPHGKARTAQLVRTAAKLAAGIGLILAVVGFASPLLVSWPDVFNATSLGSAATRSVLVLIAAAALGLPLSLVDRINLGLQHGDRVGVTTVVGWLLSLAGVVAVASRHGDVPWLLAAYLGGPLVARWGAAVLLVVRWLPEVRESHDPDRAAVWSLVHTGRLFFVLQLAVAVAYTSDQLVVARVVGLDAVPDYAIGARLFGVVTAGAALLVRPLWPAYAEAGAAGDVEWIRSTLHRSIRMVFFGSVTVGVVLLVVGPRLIGVLSHDVVNTDRGLLVPFAVWGVIMATGNAVAMALNGLAVVRMQVIVASTMAVTNLILSISLAHVFGAAGVLWGSVIAYLGCVGLPYARFVARLGRLESP</sequence>
<dbReference type="AlphaFoldDB" id="A0A6J6V9J6"/>
<protein>
    <submittedName>
        <fullName evidence="7">Unannotated protein</fullName>
    </submittedName>
</protein>
<feature type="transmembrane region" description="Helical" evidence="6">
    <location>
        <begin position="68"/>
        <end position="95"/>
    </location>
</feature>
<evidence type="ECO:0000256" key="3">
    <source>
        <dbReference type="ARBA" id="ARBA00022692"/>
    </source>
</evidence>
<feature type="transmembrane region" description="Helical" evidence="6">
    <location>
        <begin position="116"/>
        <end position="137"/>
    </location>
</feature>
<feature type="transmembrane region" description="Helical" evidence="6">
    <location>
        <begin position="247"/>
        <end position="269"/>
    </location>
</feature>
<evidence type="ECO:0000256" key="2">
    <source>
        <dbReference type="ARBA" id="ARBA00022475"/>
    </source>
</evidence>
<keyword evidence="3 6" id="KW-0812">Transmembrane</keyword>
<evidence type="ECO:0000313" key="7">
    <source>
        <dbReference type="EMBL" id="CAB4767879.1"/>
    </source>
</evidence>
<dbReference type="PANTHER" id="PTHR30250">
    <property type="entry name" value="PST FAMILY PREDICTED COLANIC ACID TRANSPORTER"/>
    <property type="match status" value="1"/>
</dbReference>
<reference evidence="7" key="1">
    <citation type="submission" date="2020-05" db="EMBL/GenBank/DDBJ databases">
        <authorList>
            <person name="Chiriac C."/>
            <person name="Salcher M."/>
            <person name="Ghai R."/>
            <person name="Kavagutti S V."/>
        </authorList>
    </citation>
    <scope>NUCLEOTIDE SEQUENCE</scope>
</reference>
<dbReference type="GO" id="GO:0005886">
    <property type="term" value="C:plasma membrane"/>
    <property type="evidence" value="ECO:0007669"/>
    <property type="project" value="UniProtKB-SubCell"/>
</dbReference>